<dbReference type="PANTHER" id="PTHR24282">
    <property type="entry name" value="CYTOCHROME P450 FAMILY MEMBER"/>
    <property type="match status" value="1"/>
</dbReference>
<dbReference type="EnsemblPlants" id="MELO3C012164.2.1">
    <property type="protein sequence ID" value="MELO3C012164.2.1"/>
    <property type="gene ID" value="MELO3C012164.2"/>
</dbReference>
<sequence>MMMMMTTMMMDVVISKYIIIPSLVFGCVILMSSIMKLVNKFWWTPMRIQRIMRSQGINGPSYKFIQGNMRDMYTKRMQAMATPMELSHNILPRVIPHVHSWLNDYGRSFLQWYGMEAQLIITDPEMIKEVLNDKRKNYPKAKLGSDLFRIFGNGLVTSEGQRWAKSRKIANFAFHGDSLKNMIPTMIECGEKMIEGWKNYEGKELDVFKELKVYTLDVISHTAFGSSYQQGSNIFHMLQQLTDLSIRNGYKIKLPIISKILKSKDDIEGERLEKRMNECFAEIIRGREEKSKKGEGYGNDFLGMLVKAKNEGEKSERITMDVIVAECKTFYFAGHETTNVLITWIIFLLAIHKEWQEQARNEVFRIFGHNNNPTYEALSKLKIMTMIINETLRLYPPAMTVSRQVVEKEVKLGSLVLPTSLQLTIPTIAVHHDKEFWGEDVHEFKPERFSEGVSKTIERNSAGYLPFGLGPRNCVGMNFAINEAKVAMSIILQKYSFTLSPAYAHTPVQFLTTCPQQGLQVILHSISN</sequence>
<dbReference type="GO" id="GO:0016020">
    <property type="term" value="C:membrane"/>
    <property type="evidence" value="ECO:0007669"/>
    <property type="project" value="UniProtKB-SubCell"/>
</dbReference>
<dbReference type="GO" id="GO:0016705">
    <property type="term" value="F:oxidoreductase activity, acting on paired donors, with incorporation or reduction of molecular oxygen"/>
    <property type="evidence" value="ECO:0007669"/>
    <property type="project" value="InterPro"/>
</dbReference>
<reference evidence="15" key="2">
    <citation type="submission" date="2025-04" db="UniProtKB">
        <authorList>
            <consortium name="RefSeq"/>
        </authorList>
    </citation>
    <scope>IDENTIFICATION</scope>
</reference>
<evidence type="ECO:0000256" key="10">
    <source>
        <dbReference type="ARBA" id="ARBA00023136"/>
    </source>
</evidence>
<evidence type="ECO:0000313" key="15">
    <source>
        <dbReference type="RefSeq" id="XP_008446465.2"/>
    </source>
</evidence>
<evidence type="ECO:0000256" key="2">
    <source>
        <dbReference type="ARBA" id="ARBA00010617"/>
    </source>
</evidence>
<dbReference type="RefSeq" id="XP_008446465.2">
    <property type="nucleotide sequence ID" value="XM_008448243.2"/>
</dbReference>
<feature type="binding site" description="axial binding residue" evidence="11">
    <location>
        <position position="474"/>
    </location>
    <ligand>
        <name>heme</name>
        <dbReference type="ChEBI" id="CHEBI:30413"/>
    </ligand>
    <ligandPart>
        <name>Fe</name>
        <dbReference type="ChEBI" id="CHEBI:18248"/>
    </ligandPart>
</feature>
<dbReference type="KEGG" id="cmo:103489194"/>
<dbReference type="Gramene" id="MELO3C012164.2.1">
    <property type="protein sequence ID" value="MELO3C012164.2.1"/>
    <property type="gene ID" value="MELO3C012164.2"/>
</dbReference>
<evidence type="ECO:0000256" key="3">
    <source>
        <dbReference type="ARBA" id="ARBA00022617"/>
    </source>
</evidence>
<dbReference type="PANTHER" id="PTHR24282:SF236">
    <property type="entry name" value="CYTOCHROME P450"/>
    <property type="match status" value="1"/>
</dbReference>
<dbReference type="GO" id="GO:0004497">
    <property type="term" value="F:monooxygenase activity"/>
    <property type="evidence" value="ECO:0007669"/>
    <property type="project" value="UniProtKB-KW"/>
</dbReference>
<dbReference type="eggNOG" id="KOG0157">
    <property type="taxonomic scope" value="Eukaryota"/>
</dbReference>
<dbReference type="GO" id="GO:0020037">
    <property type="term" value="F:heme binding"/>
    <property type="evidence" value="ECO:0007669"/>
    <property type="project" value="InterPro"/>
</dbReference>
<evidence type="ECO:0000256" key="12">
    <source>
        <dbReference type="RuleBase" id="RU000461"/>
    </source>
</evidence>
<keyword evidence="10" id="KW-0472">Membrane</keyword>
<evidence type="ECO:0000256" key="6">
    <source>
        <dbReference type="ARBA" id="ARBA00022989"/>
    </source>
</evidence>
<keyword evidence="7 12" id="KW-0560">Oxidoreductase</keyword>
<dbReference type="PROSITE" id="PS00086">
    <property type="entry name" value="CYTOCHROME_P450"/>
    <property type="match status" value="1"/>
</dbReference>
<keyword evidence="5 11" id="KW-0479">Metal-binding</keyword>
<dbReference type="InterPro" id="IPR002401">
    <property type="entry name" value="Cyt_P450_E_grp-I"/>
</dbReference>
<dbReference type="SUPFAM" id="SSF48264">
    <property type="entry name" value="Cytochrome P450"/>
    <property type="match status" value="1"/>
</dbReference>
<keyword evidence="14" id="KW-1185">Reference proteome</keyword>
<dbReference type="SMR" id="A0A1S3BEM5"/>
<comment type="cofactor">
    <cofactor evidence="11">
        <name>heme</name>
        <dbReference type="ChEBI" id="CHEBI:30413"/>
    </cofactor>
</comment>
<gene>
    <name evidence="15" type="primary">LOC103489194</name>
    <name evidence="13" type="synonym">103489194</name>
</gene>
<dbReference type="InterPro" id="IPR001128">
    <property type="entry name" value="Cyt_P450"/>
</dbReference>
<comment type="similarity">
    <text evidence="2 12">Belongs to the cytochrome P450 family.</text>
</comment>
<evidence type="ECO:0000313" key="14">
    <source>
        <dbReference type="Proteomes" id="UP001652600"/>
    </source>
</evidence>
<evidence type="ECO:0000256" key="1">
    <source>
        <dbReference type="ARBA" id="ARBA00004167"/>
    </source>
</evidence>
<evidence type="ECO:0000256" key="8">
    <source>
        <dbReference type="ARBA" id="ARBA00023004"/>
    </source>
</evidence>
<keyword evidence="6" id="KW-1133">Transmembrane helix</keyword>
<dbReference type="AlphaFoldDB" id="A0A1S3BEM5"/>
<evidence type="ECO:0000256" key="5">
    <source>
        <dbReference type="ARBA" id="ARBA00022723"/>
    </source>
</evidence>
<dbReference type="GO" id="GO:0005506">
    <property type="term" value="F:iron ion binding"/>
    <property type="evidence" value="ECO:0007669"/>
    <property type="project" value="InterPro"/>
</dbReference>
<dbReference type="Gene3D" id="1.10.630.10">
    <property type="entry name" value="Cytochrome P450"/>
    <property type="match status" value="1"/>
</dbReference>
<dbReference type="PRINTS" id="PR00463">
    <property type="entry name" value="EP450I"/>
</dbReference>
<comment type="subcellular location">
    <subcellularLocation>
        <location evidence="1">Membrane</location>
        <topology evidence="1">Single-pass membrane protein</topology>
    </subcellularLocation>
</comment>
<dbReference type="InParanoid" id="A0A1S3BEM5"/>
<keyword evidence="9 12" id="KW-0503">Monooxygenase</keyword>
<keyword evidence="4" id="KW-0812">Transmembrane</keyword>
<evidence type="ECO:0000256" key="4">
    <source>
        <dbReference type="ARBA" id="ARBA00022692"/>
    </source>
</evidence>
<keyword evidence="3 11" id="KW-0349">Heme</keyword>
<dbReference type="InterPro" id="IPR036396">
    <property type="entry name" value="Cyt_P450_sf"/>
</dbReference>
<accession>A0A1S3BEM5</accession>
<dbReference type="InterPro" id="IPR050665">
    <property type="entry name" value="Cytochrome_P450_Monooxygen"/>
</dbReference>
<dbReference type="GeneID" id="103489194"/>
<evidence type="ECO:0000256" key="11">
    <source>
        <dbReference type="PIRSR" id="PIRSR602401-1"/>
    </source>
</evidence>
<evidence type="ECO:0000256" key="9">
    <source>
        <dbReference type="ARBA" id="ARBA00023033"/>
    </source>
</evidence>
<protein>
    <submittedName>
        <fullName evidence="15">Cytochrome P450 CYP749A22-like</fullName>
    </submittedName>
</protein>
<keyword evidence="8 11" id="KW-0408">Iron</keyword>
<organism evidence="14 15">
    <name type="scientific">Cucumis melo</name>
    <name type="common">Muskmelon</name>
    <dbReference type="NCBI Taxonomy" id="3656"/>
    <lineage>
        <taxon>Eukaryota</taxon>
        <taxon>Viridiplantae</taxon>
        <taxon>Streptophyta</taxon>
        <taxon>Embryophyta</taxon>
        <taxon>Tracheophyta</taxon>
        <taxon>Spermatophyta</taxon>
        <taxon>Magnoliopsida</taxon>
        <taxon>eudicotyledons</taxon>
        <taxon>Gunneridae</taxon>
        <taxon>Pentapetalae</taxon>
        <taxon>rosids</taxon>
        <taxon>fabids</taxon>
        <taxon>Cucurbitales</taxon>
        <taxon>Cucurbitaceae</taxon>
        <taxon>Benincaseae</taxon>
        <taxon>Cucumis</taxon>
    </lineage>
</organism>
<proteinExistence type="inferred from homology"/>
<dbReference type="InterPro" id="IPR017972">
    <property type="entry name" value="Cyt_P450_CS"/>
</dbReference>
<reference evidence="13" key="1">
    <citation type="submission" date="2023-03" db="UniProtKB">
        <authorList>
            <consortium name="EnsemblPlants"/>
        </authorList>
    </citation>
    <scope>IDENTIFICATION</scope>
</reference>
<dbReference type="Pfam" id="PF00067">
    <property type="entry name" value="p450"/>
    <property type="match status" value="1"/>
</dbReference>
<name>A0A1S3BEM5_CUCME</name>
<dbReference type="Proteomes" id="UP001652600">
    <property type="component" value="Chromosome 10"/>
</dbReference>
<evidence type="ECO:0000313" key="13">
    <source>
        <dbReference type="EnsemblPlants" id="MELO3C012164.2.1"/>
    </source>
</evidence>
<evidence type="ECO:0000256" key="7">
    <source>
        <dbReference type="ARBA" id="ARBA00023002"/>
    </source>
</evidence>
<dbReference type="PRINTS" id="PR00385">
    <property type="entry name" value="P450"/>
</dbReference>
<dbReference type="OrthoDB" id="1470350at2759"/>